<organism evidence="4 5">
    <name type="scientific">Niastella vici</name>
    <dbReference type="NCBI Taxonomy" id="1703345"/>
    <lineage>
        <taxon>Bacteria</taxon>
        <taxon>Pseudomonadati</taxon>
        <taxon>Bacteroidota</taxon>
        <taxon>Chitinophagia</taxon>
        <taxon>Chitinophagales</taxon>
        <taxon>Chitinophagaceae</taxon>
        <taxon>Niastella</taxon>
    </lineage>
</organism>
<comment type="caution">
    <text evidence="4">The sequence shown here is derived from an EMBL/GenBank/DDBJ whole genome shotgun (WGS) entry which is preliminary data.</text>
</comment>
<dbReference type="InterPro" id="IPR012373">
    <property type="entry name" value="Ferrdict_sens_TM"/>
</dbReference>
<protein>
    <recommendedName>
        <fullName evidence="6">Iron dicitrate transport regulator FecR</fullName>
    </recommendedName>
</protein>
<dbReference type="InterPro" id="IPR032508">
    <property type="entry name" value="FecR_C"/>
</dbReference>
<dbReference type="FunFam" id="2.60.120.1440:FF:000001">
    <property type="entry name" value="Putative anti-sigma factor"/>
    <property type="match status" value="1"/>
</dbReference>
<sequence>MNDQQVYITYLWQQFVDKKASPEELDALFNYLGNAENDEINRAFLEQYFEGLTTSDTIDREFWLNKLKEIMEPPGRQPKPAPVRSISNKRWWAAAAVLIIGIGTAALFGVFNKINNKQATTKSSPQVQNDVLPGGDKAVLTLANGKKIFLDSAKGDIVRQGSLKITNTNNKLDYEGQVETVEYHTLSTPRGGQYKIQLPDGTDVWLNAASSITYPTAFKGRARNVTITGEAYFEVAKDITKPFRVQVHDIEVEVLGTHFNINSYEDEGNIATTLLEGSVKIQTADAKSSGRQQTLVLKPGQQAVAALSGLKPGQKTAARLMVDNSFDMEEVMAWKNGSFYFNRAGLQVVMRQLSRWYDIDVVFESGIPDIKIWGEMKRNLNLSEALAALGKMNVHFRIEGKKLIVMP</sequence>
<feature type="domain" description="FecR protein" evidence="2">
    <location>
        <begin position="185"/>
        <end position="280"/>
    </location>
</feature>
<dbReference type="InterPro" id="IPR006860">
    <property type="entry name" value="FecR"/>
</dbReference>
<dbReference type="GO" id="GO:0016989">
    <property type="term" value="F:sigma factor antagonist activity"/>
    <property type="evidence" value="ECO:0007669"/>
    <property type="project" value="TreeGrafter"/>
</dbReference>
<dbReference type="Pfam" id="PF16344">
    <property type="entry name" value="FecR_C"/>
    <property type="match status" value="1"/>
</dbReference>
<dbReference type="Gene3D" id="3.55.50.30">
    <property type="match status" value="1"/>
</dbReference>
<dbReference type="RefSeq" id="WP_081151420.1">
    <property type="nucleotide sequence ID" value="NZ_LVYD01000058.1"/>
</dbReference>
<dbReference type="PANTHER" id="PTHR30273">
    <property type="entry name" value="PERIPLASMIC SIGNAL SENSOR AND SIGMA FACTOR ACTIVATOR FECR-RELATED"/>
    <property type="match status" value="1"/>
</dbReference>
<accession>A0A1V9FRY2</accession>
<evidence type="ECO:0000259" key="3">
    <source>
        <dbReference type="Pfam" id="PF16344"/>
    </source>
</evidence>
<evidence type="ECO:0000256" key="1">
    <source>
        <dbReference type="SAM" id="Phobius"/>
    </source>
</evidence>
<keyword evidence="1" id="KW-1133">Transmembrane helix</keyword>
<evidence type="ECO:0008006" key="6">
    <source>
        <dbReference type="Google" id="ProtNLM"/>
    </source>
</evidence>
<dbReference type="STRING" id="1703345.A3860_05190"/>
<feature type="domain" description="Protein FecR C-terminal" evidence="3">
    <location>
        <begin position="339"/>
        <end position="405"/>
    </location>
</feature>
<proteinExistence type="predicted"/>
<feature type="transmembrane region" description="Helical" evidence="1">
    <location>
        <begin position="91"/>
        <end position="111"/>
    </location>
</feature>
<reference evidence="4 5" key="1">
    <citation type="submission" date="2016-03" db="EMBL/GenBank/DDBJ databases">
        <title>Niastella vici sp. nov., isolated from farmland soil.</title>
        <authorList>
            <person name="Chen L."/>
            <person name="Wang D."/>
            <person name="Yang S."/>
            <person name="Wang G."/>
        </authorList>
    </citation>
    <scope>NUCLEOTIDE SEQUENCE [LARGE SCALE GENOMIC DNA]</scope>
    <source>
        <strain evidence="4 5">DJ57</strain>
    </source>
</reference>
<evidence type="ECO:0000259" key="2">
    <source>
        <dbReference type="Pfam" id="PF04773"/>
    </source>
</evidence>
<dbReference type="PANTHER" id="PTHR30273:SF2">
    <property type="entry name" value="PROTEIN FECR"/>
    <property type="match status" value="1"/>
</dbReference>
<dbReference type="Gene3D" id="2.60.120.1440">
    <property type="match status" value="1"/>
</dbReference>
<dbReference type="OrthoDB" id="640652at2"/>
<dbReference type="Proteomes" id="UP000192796">
    <property type="component" value="Unassembled WGS sequence"/>
</dbReference>
<evidence type="ECO:0000313" key="5">
    <source>
        <dbReference type="Proteomes" id="UP000192796"/>
    </source>
</evidence>
<dbReference type="Pfam" id="PF04773">
    <property type="entry name" value="FecR"/>
    <property type="match status" value="1"/>
</dbReference>
<keyword evidence="1" id="KW-0472">Membrane</keyword>
<dbReference type="EMBL" id="LVYD01000058">
    <property type="protein sequence ID" value="OQP61114.1"/>
    <property type="molecule type" value="Genomic_DNA"/>
</dbReference>
<name>A0A1V9FRY2_9BACT</name>
<keyword evidence="1" id="KW-0812">Transmembrane</keyword>
<dbReference type="AlphaFoldDB" id="A0A1V9FRY2"/>
<keyword evidence="5" id="KW-1185">Reference proteome</keyword>
<gene>
    <name evidence="4" type="ORF">A3860_05190</name>
</gene>
<evidence type="ECO:0000313" key="4">
    <source>
        <dbReference type="EMBL" id="OQP61114.1"/>
    </source>
</evidence>